<protein>
    <recommendedName>
        <fullName evidence="3">Secreted protein</fullName>
    </recommendedName>
</protein>
<keyword evidence="2" id="KW-1185">Reference proteome</keyword>
<proteinExistence type="predicted"/>
<evidence type="ECO:0000313" key="2">
    <source>
        <dbReference type="Proteomes" id="UP000735302"/>
    </source>
</evidence>
<reference evidence="1 2" key="1">
    <citation type="journal article" date="2021" name="Elife">
        <title>Chloroplast acquisition without the gene transfer in kleptoplastic sea slugs, Plakobranchus ocellatus.</title>
        <authorList>
            <person name="Maeda T."/>
            <person name="Takahashi S."/>
            <person name="Yoshida T."/>
            <person name="Shimamura S."/>
            <person name="Takaki Y."/>
            <person name="Nagai Y."/>
            <person name="Toyoda A."/>
            <person name="Suzuki Y."/>
            <person name="Arimoto A."/>
            <person name="Ishii H."/>
            <person name="Satoh N."/>
            <person name="Nishiyama T."/>
            <person name="Hasebe M."/>
            <person name="Maruyama T."/>
            <person name="Minagawa J."/>
            <person name="Obokata J."/>
            <person name="Shigenobu S."/>
        </authorList>
    </citation>
    <scope>NUCLEOTIDE SEQUENCE [LARGE SCALE GENOMIC DNA]</scope>
</reference>
<gene>
    <name evidence="1" type="ORF">PoB_003332000</name>
</gene>
<organism evidence="1 2">
    <name type="scientific">Plakobranchus ocellatus</name>
    <dbReference type="NCBI Taxonomy" id="259542"/>
    <lineage>
        <taxon>Eukaryota</taxon>
        <taxon>Metazoa</taxon>
        <taxon>Spiralia</taxon>
        <taxon>Lophotrochozoa</taxon>
        <taxon>Mollusca</taxon>
        <taxon>Gastropoda</taxon>
        <taxon>Heterobranchia</taxon>
        <taxon>Euthyneura</taxon>
        <taxon>Panpulmonata</taxon>
        <taxon>Sacoglossa</taxon>
        <taxon>Placobranchoidea</taxon>
        <taxon>Plakobranchidae</taxon>
        <taxon>Plakobranchus</taxon>
    </lineage>
</organism>
<evidence type="ECO:0000313" key="1">
    <source>
        <dbReference type="EMBL" id="GFO06815.1"/>
    </source>
</evidence>
<evidence type="ECO:0008006" key="3">
    <source>
        <dbReference type="Google" id="ProtNLM"/>
    </source>
</evidence>
<accession>A0AAV4AHJ4</accession>
<comment type="caution">
    <text evidence="1">The sequence shown here is derived from an EMBL/GenBank/DDBJ whole genome shotgun (WGS) entry which is preliminary data.</text>
</comment>
<dbReference type="AlphaFoldDB" id="A0AAV4AHJ4"/>
<dbReference type="Proteomes" id="UP000735302">
    <property type="component" value="Unassembled WGS sequence"/>
</dbReference>
<name>A0AAV4AHJ4_9GAST</name>
<sequence length="97" mass="10884">MNFQNVRLTFLFPFFTSFCGECGHALPHSFRLEALKGAGPGQNEVAVLVKQWNCEGDAQAMRNLLTTYNSHVQSIHLFACTASLSPYASRYNTHIPY</sequence>
<dbReference type="EMBL" id="BLXT01003790">
    <property type="protein sequence ID" value="GFO06815.1"/>
    <property type="molecule type" value="Genomic_DNA"/>
</dbReference>